<dbReference type="Pfam" id="PF13432">
    <property type="entry name" value="TPR_16"/>
    <property type="match status" value="2"/>
</dbReference>
<evidence type="ECO:0000256" key="5">
    <source>
        <dbReference type="ARBA" id="ARBA00022777"/>
    </source>
</evidence>
<evidence type="ECO:0000313" key="12">
    <source>
        <dbReference type="Proteomes" id="UP000519004"/>
    </source>
</evidence>
<dbReference type="InterPro" id="IPR017441">
    <property type="entry name" value="Protein_kinase_ATP_BS"/>
</dbReference>
<dbReference type="PROSITE" id="PS50005">
    <property type="entry name" value="TPR"/>
    <property type="match status" value="1"/>
</dbReference>
<feature type="binding site" evidence="8">
    <location>
        <position position="61"/>
    </location>
    <ligand>
        <name>ATP</name>
        <dbReference type="ChEBI" id="CHEBI:30616"/>
    </ligand>
</feature>
<evidence type="ECO:0000259" key="10">
    <source>
        <dbReference type="PROSITE" id="PS50011"/>
    </source>
</evidence>
<dbReference type="RefSeq" id="WP_183948371.1">
    <property type="nucleotide sequence ID" value="NZ_JACHHX010000009.1"/>
</dbReference>
<evidence type="ECO:0000256" key="6">
    <source>
        <dbReference type="ARBA" id="ARBA00022840"/>
    </source>
</evidence>
<keyword evidence="2" id="KW-0723">Serine/threonine-protein kinase</keyword>
<evidence type="ECO:0000256" key="4">
    <source>
        <dbReference type="ARBA" id="ARBA00022741"/>
    </source>
</evidence>
<dbReference type="SMART" id="SM00220">
    <property type="entry name" value="S_TKc"/>
    <property type="match status" value="1"/>
</dbReference>
<evidence type="ECO:0000256" key="1">
    <source>
        <dbReference type="ARBA" id="ARBA00012513"/>
    </source>
</evidence>
<dbReference type="PROSITE" id="PS00108">
    <property type="entry name" value="PROTEIN_KINASE_ST"/>
    <property type="match status" value="1"/>
</dbReference>
<dbReference type="FunFam" id="1.10.510.10:FF:000021">
    <property type="entry name" value="Serine/threonine protein kinase"/>
    <property type="match status" value="1"/>
</dbReference>
<keyword evidence="3" id="KW-0808">Transferase</keyword>
<dbReference type="PANTHER" id="PTHR43289:SF6">
    <property type="entry name" value="SERINE_THREONINE-PROTEIN KINASE NEKL-3"/>
    <property type="match status" value="1"/>
</dbReference>
<organism evidence="11 12">
    <name type="scientific">Rehaibacterium terrae</name>
    <dbReference type="NCBI Taxonomy" id="1341696"/>
    <lineage>
        <taxon>Bacteria</taxon>
        <taxon>Pseudomonadati</taxon>
        <taxon>Pseudomonadota</taxon>
        <taxon>Gammaproteobacteria</taxon>
        <taxon>Lysobacterales</taxon>
        <taxon>Lysobacteraceae</taxon>
        <taxon>Rehaibacterium</taxon>
    </lineage>
</organism>
<evidence type="ECO:0000256" key="3">
    <source>
        <dbReference type="ARBA" id="ARBA00022679"/>
    </source>
</evidence>
<proteinExistence type="predicted"/>
<dbReference type="InterPro" id="IPR008271">
    <property type="entry name" value="Ser/Thr_kinase_AS"/>
</dbReference>
<dbReference type="InterPro" id="IPR019734">
    <property type="entry name" value="TPR_rpt"/>
</dbReference>
<protein>
    <recommendedName>
        <fullName evidence="1">non-specific serine/threonine protein kinase</fullName>
        <ecNumber evidence="1">2.7.11.1</ecNumber>
    </recommendedName>
</protein>
<dbReference type="PANTHER" id="PTHR43289">
    <property type="entry name" value="MITOGEN-ACTIVATED PROTEIN KINASE KINASE KINASE 20-RELATED"/>
    <property type="match status" value="1"/>
</dbReference>
<dbReference type="Gene3D" id="3.30.200.20">
    <property type="entry name" value="Phosphorylase Kinase, domain 1"/>
    <property type="match status" value="1"/>
</dbReference>
<reference evidence="11 12" key="1">
    <citation type="submission" date="2020-08" db="EMBL/GenBank/DDBJ databases">
        <title>Genomic Encyclopedia of Type Strains, Phase IV (KMG-IV): sequencing the most valuable type-strain genomes for metagenomic binning, comparative biology and taxonomic classification.</title>
        <authorList>
            <person name="Goeker M."/>
        </authorList>
    </citation>
    <scope>NUCLEOTIDE SEQUENCE [LARGE SCALE GENOMIC DNA]</scope>
    <source>
        <strain evidence="11 12">DSM 25897</strain>
    </source>
</reference>
<dbReference type="SMART" id="SM00028">
    <property type="entry name" value="TPR"/>
    <property type="match status" value="7"/>
</dbReference>
<dbReference type="SUPFAM" id="SSF56112">
    <property type="entry name" value="Protein kinase-like (PK-like)"/>
    <property type="match status" value="1"/>
</dbReference>
<dbReference type="CDD" id="cd14014">
    <property type="entry name" value="STKc_PknB_like"/>
    <property type="match status" value="1"/>
</dbReference>
<dbReference type="GO" id="GO:0005524">
    <property type="term" value="F:ATP binding"/>
    <property type="evidence" value="ECO:0007669"/>
    <property type="project" value="UniProtKB-UniRule"/>
</dbReference>
<evidence type="ECO:0000256" key="2">
    <source>
        <dbReference type="ARBA" id="ARBA00022527"/>
    </source>
</evidence>
<dbReference type="Gene3D" id="1.10.510.10">
    <property type="entry name" value="Transferase(Phosphotransferase) domain 1"/>
    <property type="match status" value="1"/>
</dbReference>
<comment type="caution">
    <text evidence="11">The sequence shown here is derived from an EMBL/GenBank/DDBJ whole genome shotgun (WGS) entry which is preliminary data.</text>
</comment>
<keyword evidence="6 8" id="KW-0067">ATP-binding</keyword>
<keyword evidence="5" id="KW-0418">Kinase</keyword>
<evidence type="ECO:0000256" key="7">
    <source>
        <dbReference type="PROSITE-ProRule" id="PRU00339"/>
    </source>
</evidence>
<dbReference type="EC" id="2.7.11.1" evidence="1"/>
<keyword evidence="7" id="KW-0802">TPR repeat</keyword>
<dbReference type="AlphaFoldDB" id="A0A7W7Y088"/>
<dbReference type="Proteomes" id="UP000519004">
    <property type="component" value="Unassembled WGS sequence"/>
</dbReference>
<gene>
    <name evidence="11" type="ORF">HNQ58_001602</name>
</gene>
<evidence type="ECO:0000256" key="9">
    <source>
        <dbReference type="SAM" id="Coils"/>
    </source>
</evidence>
<feature type="coiled-coil region" evidence="9">
    <location>
        <begin position="820"/>
        <end position="847"/>
    </location>
</feature>
<dbReference type="EMBL" id="JACHHX010000009">
    <property type="protein sequence ID" value="MBB5015698.1"/>
    <property type="molecule type" value="Genomic_DNA"/>
</dbReference>
<dbReference type="Gene3D" id="1.25.40.10">
    <property type="entry name" value="Tetratricopeptide repeat domain"/>
    <property type="match status" value="3"/>
</dbReference>
<dbReference type="InterPro" id="IPR011009">
    <property type="entry name" value="Kinase-like_dom_sf"/>
</dbReference>
<feature type="domain" description="Protein kinase" evidence="10">
    <location>
        <begin position="32"/>
        <end position="295"/>
    </location>
</feature>
<evidence type="ECO:0000313" key="11">
    <source>
        <dbReference type="EMBL" id="MBB5015698.1"/>
    </source>
</evidence>
<feature type="repeat" description="TPR" evidence="7">
    <location>
        <begin position="647"/>
        <end position="680"/>
    </location>
</feature>
<dbReference type="PROSITE" id="PS00107">
    <property type="entry name" value="PROTEIN_KINASE_ATP"/>
    <property type="match status" value="1"/>
</dbReference>
<dbReference type="InterPro" id="IPR011990">
    <property type="entry name" value="TPR-like_helical_dom_sf"/>
</dbReference>
<keyword evidence="12" id="KW-1185">Reference proteome</keyword>
<sequence>MTEPEKPTPPATVTGLFAAADVAPGTVLAGRFRIEAMLGLGGMGMVYRATDLDLGITVAVKLLRPELATRPEAFERFRQELLLARQVSSPHVVRIHDIARHEDRWLISMDLIEGESLDRMLDRRGPLPVDEALRIARQLAEGLAAAHARGVVHRDLKPSNVLIDRAGNASIGDFGVARSLGSSGFTQAGAIVGTPDYLSPEQARGEPVDARSDLYALGLILYEMLSGRQAFAGSTPAESLSQRILRPPDPVVRHRPDTPAWVARLLARLLQPRPSHRFADATAVIRAIDQRHVPLDLRPGRRTSIALAVLALLVLLGWLGLRLPLAPPALPPDRLLIVADDSDTDADAWLAAVEHLRQGIAELPGMAVVDGDRTAQALAQLGLPGSGVRDSEPVAQLVPARRHLHVTLHHGDDGYRLAGELTEAGTRRRIDGQAAATLPAATTRFGDALAAALQPRAAFPSPLLPATGASLAAYGRSLRERRSGRPEQALASLREVTAGEPAYAPAWLALGEAAWQTGNTALAAQAAATGLATPAPRRLRLDLQTLAALAGGEHETAAAALRAHLQQVPDDLAATLRLAQLLGEHGDFDGASHLLQSLLARDGDDPRAWYLLGKYSILRGDARRAVDEQLLRALVLYKRARNPHGEAEATNALGIGYIQLGQTTDAEEQYRRALALRRAVQDRRGTAATLHNLARVAMLRGNTGEAESHLLEARALFEELGDRASLATMDRELAVLAEERGDYPAALDAYRRVLRSREEAGDAAGAAESLNDIGFAHFQLGAYDSAQVFWQQAADAFAALRDPRGGIRARQNLGLLDIARGRWDDARRQLEAALAEAERRQMAEETAVSRRNLAELAIVQGRIGEALAQLDRAETLFRERQDQRGLLDTGLLRVRALLAAGAVARALERLDALEATLQAASHEQRAIAALLRAEAVRRQGSDGRLAALAEEALRQAEAAGVPALALQARALRARDTEFAAIGESFERLGNLPLRLAWLRLALERRLAAGDIAAAIAEYHDATAALAGRGNYAGAFELHRLGATALARDGQHDAADTARQAARTALDRLADGLPADLREALLASPEAIALRENADA</sequence>
<dbReference type="Pfam" id="PF14559">
    <property type="entry name" value="TPR_19"/>
    <property type="match status" value="1"/>
</dbReference>
<evidence type="ECO:0000256" key="8">
    <source>
        <dbReference type="PROSITE-ProRule" id="PRU10141"/>
    </source>
</evidence>
<keyword evidence="4 8" id="KW-0547">Nucleotide-binding</keyword>
<accession>A0A7W7Y088</accession>
<dbReference type="GO" id="GO:0004674">
    <property type="term" value="F:protein serine/threonine kinase activity"/>
    <property type="evidence" value="ECO:0007669"/>
    <property type="project" value="UniProtKB-KW"/>
</dbReference>
<dbReference type="InterPro" id="IPR000719">
    <property type="entry name" value="Prot_kinase_dom"/>
</dbReference>
<dbReference type="Pfam" id="PF00069">
    <property type="entry name" value="Pkinase"/>
    <property type="match status" value="1"/>
</dbReference>
<dbReference type="SUPFAM" id="SSF48452">
    <property type="entry name" value="TPR-like"/>
    <property type="match status" value="2"/>
</dbReference>
<dbReference type="PROSITE" id="PS50011">
    <property type="entry name" value="PROTEIN_KINASE_DOM"/>
    <property type="match status" value="1"/>
</dbReference>
<dbReference type="Pfam" id="PF13424">
    <property type="entry name" value="TPR_12"/>
    <property type="match status" value="1"/>
</dbReference>
<keyword evidence="9" id="KW-0175">Coiled coil</keyword>
<dbReference type="Pfam" id="PF13374">
    <property type="entry name" value="TPR_10"/>
    <property type="match status" value="1"/>
</dbReference>
<name>A0A7W7Y088_9GAMM</name>